<dbReference type="Proteomes" id="UP000663829">
    <property type="component" value="Unassembled WGS sequence"/>
</dbReference>
<dbReference type="GO" id="GO:0071011">
    <property type="term" value="C:precatalytic spliceosome"/>
    <property type="evidence" value="ECO:0007669"/>
    <property type="project" value="TreeGrafter"/>
</dbReference>
<evidence type="ECO:0000256" key="7">
    <source>
        <dbReference type="PROSITE-ProRule" id="PRU00221"/>
    </source>
</evidence>
<feature type="repeat" description="WD" evidence="7">
    <location>
        <begin position="244"/>
        <end position="285"/>
    </location>
</feature>
<dbReference type="AlphaFoldDB" id="A0A814RKZ5"/>
<dbReference type="Gene3D" id="2.130.10.10">
    <property type="entry name" value="YVTN repeat-like/Quinoprotein amine dehydrogenase"/>
    <property type="match status" value="1"/>
</dbReference>
<dbReference type="Proteomes" id="UP000682733">
    <property type="component" value="Unassembled WGS sequence"/>
</dbReference>
<keyword evidence="13" id="KW-1185">Reference proteome</keyword>
<evidence type="ECO:0000313" key="11">
    <source>
        <dbReference type="EMBL" id="CAF3695315.1"/>
    </source>
</evidence>
<organism evidence="10 13">
    <name type="scientific">Didymodactylos carnosus</name>
    <dbReference type="NCBI Taxonomy" id="1234261"/>
    <lineage>
        <taxon>Eukaryota</taxon>
        <taxon>Metazoa</taxon>
        <taxon>Spiralia</taxon>
        <taxon>Gnathifera</taxon>
        <taxon>Rotifera</taxon>
        <taxon>Eurotatoria</taxon>
        <taxon>Bdelloidea</taxon>
        <taxon>Philodinida</taxon>
        <taxon>Philodinidae</taxon>
        <taxon>Didymodactylos</taxon>
    </lineage>
</organism>
<dbReference type="EMBL" id="CAJOBC010006438">
    <property type="protein sequence ID" value="CAF3899057.1"/>
    <property type="molecule type" value="Genomic_DNA"/>
</dbReference>
<feature type="repeat" description="WD" evidence="7">
    <location>
        <begin position="202"/>
        <end position="243"/>
    </location>
</feature>
<evidence type="ECO:0000256" key="6">
    <source>
        <dbReference type="ARBA" id="ARBA00073631"/>
    </source>
</evidence>
<dbReference type="PANTHER" id="PTHR19923:SF0">
    <property type="entry name" value="PLEIOTROPIC REGULATOR 1"/>
    <property type="match status" value="1"/>
</dbReference>
<feature type="region of interest" description="Disordered" evidence="8">
    <location>
        <begin position="69"/>
        <end position="88"/>
    </location>
</feature>
<protein>
    <recommendedName>
        <fullName evidence="6">Pleiotropic regulator 1</fullName>
    </recommendedName>
</protein>
<comment type="caution">
    <text evidence="10">The sequence shown here is derived from an EMBL/GenBank/DDBJ whole genome shotgun (WGS) entry which is preliminary data.</text>
</comment>
<evidence type="ECO:0000256" key="3">
    <source>
        <dbReference type="ARBA" id="ARBA00025726"/>
    </source>
</evidence>
<dbReference type="PANTHER" id="PTHR19923">
    <property type="entry name" value="WD40 REPEAT PROTEINPRL1/PRL2-RELATED"/>
    <property type="match status" value="1"/>
</dbReference>
<dbReference type="Proteomes" id="UP000681722">
    <property type="component" value="Unassembled WGS sequence"/>
</dbReference>
<evidence type="ECO:0000313" key="12">
    <source>
        <dbReference type="EMBL" id="CAF3899057.1"/>
    </source>
</evidence>
<comment type="subunit">
    <text evidence="5">Identified in the spliceosome C complex. Component of the PRP19-CDC5L splicing complex composed of a core complex comprising a homotetramer of PRPF19, CDC5L, PLRG1 and BCAS2, and at least three less stably associated proteins CTNNBL1, CWC15 and HSPA8. Interacts (via its WD40 repeat domain) directly with CDC5L (via its C-terminal); the interaction is required for mRNA splicing but not for spliceosome assembly. Component of the minor spliceosome, which splices U12-type introns. Within this complex, interacts with CRIPT. Also interacts directly in the complex with BCAS2 and PRPF19. Interacts with USB1.</text>
</comment>
<name>A0A814RKZ5_9BILA</name>
<dbReference type="PRINTS" id="PR00320">
    <property type="entry name" value="GPROTEINBRPT"/>
</dbReference>
<feature type="compositionally biased region" description="Basic and acidic residues" evidence="8">
    <location>
        <begin position="69"/>
        <end position="82"/>
    </location>
</feature>
<dbReference type="Proteomes" id="UP000677228">
    <property type="component" value="Unassembled WGS sequence"/>
</dbReference>
<feature type="repeat" description="WD" evidence="7">
    <location>
        <begin position="286"/>
        <end position="327"/>
    </location>
</feature>
<evidence type="ECO:0000256" key="2">
    <source>
        <dbReference type="ARBA" id="ARBA00022737"/>
    </source>
</evidence>
<dbReference type="InterPro" id="IPR015943">
    <property type="entry name" value="WD40/YVTN_repeat-like_dom_sf"/>
</dbReference>
<feature type="repeat" description="WD" evidence="7">
    <location>
        <begin position="160"/>
        <end position="201"/>
    </location>
</feature>
<dbReference type="InterPro" id="IPR019775">
    <property type="entry name" value="WD40_repeat_CS"/>
</dbReference>
<evidence type="ECO:0000256" key="4">
    <source>
        <dbReference type="ARBA" id="ARBA00046238"/>
    </source>
</evidence>
<evidence type="ECO:0000256" key="8">
    <source>
        <dbReference type="SAM" id="MobiDB-lite"/>
    </source>
</evidence>
<dbReference type="PROSITE" id="PS50294">
    <property type="entry name" value="WD_REPEATS_REGION"/>
    <property type="match status" value="5"/>
</dbReference>
<dbReference type="EMBL" id="CAJNOK010003861">
    <property type="protein sequence ID" value="CAF0917251.1"/>
    <property type="molecule type" value="Genomic_DNA"/>
</dbReference>
<dbReference type="EMBL" id="CAJNOQ010006438">
    <property type="protein sequence ID" value="CAF1135339.1"/>
    <property type="molecule type" value="Genomic_DNA"/>
</dbReference>
<evidence type="ECO:0000256" key="5">
    <source>
        <dbReference type="ARBA" id="ARBA00062641"/>
    </source>
</evidence>
<comment type="function">
    <text evidence="4">Involved in pre-mRNA splicing as component of the spliceosome. Component of the PRP19-CDC5L complex that forms an integral part of the spliceosome and is required for activating pre-mRNA splicing. As a component of the minor spliceosome, involved in the splicing of U12-type introns in pre-mRNAs.</text>
</comment>
<keyword evidence="1 7" id="KW-0853">WD repeat</keyword>
<dbReference type="InterPro" id="IPR036322">
    <property type="entry name" value="WD40_repeat_dom_sf"/>
</dbReference>
<dbReference type="Pfam" id="PF00400">
    <property type="entry name" value="WD40"/>
    <property type="match status" value="6"/>
</dbReference>
<dbReference type="InterPro" id="IPR045241">
    <property type="entry name" value="Prp46/PLRG1-like"/>
</dbReference>
<reference evidence="10" key="1">
    <citation type="submission" date="2021-02" db="EMBL/GenBank/DDBJ databases">
        <authorList>
            <person name="Nowell W R."/>
        </authorList>
    </citation>
    <scope>NUCLEOTIDE SEQUENCE</scope>
</reference>
<dbReference type="PROSITE" id="PS00678">
    <property type="entry name" value="WD_REPEATS_1"/>
    <property type="match status" value="2"/>
</dbReference>
<dbReference type="FunFam" id="2.130.10.10:FF:000012">
    <property type="entry name" value="Putative pleiotropic regulator 1"/>
    <property type="match status" value="1"/>
</dbReference>
<keyword evidence="2" id="KW-0677">Repeat</keyword>
<accession>A0A814RKZ5</accession>
<dbReference type="GO" id="GO:0071013">
    <property type="term" value="C:catalytic step 2 spliceosome"/>
    <property type="evidence" value="ECO:0007669"/>
    <property type="project" value="TreeGrafter"/>
</dbReference>
<evidence type="ECO:0000313" key="13">
    <source>
        <dbReference type="Proteomes" id="UP000663829"/>
    </source>
</evidence>
<dbReference type="PROSITE" id="PS50082">
    <property type="entry name" value="WD_REPEATS_2"/>
    <property type="match status" value="5"/>
</dbReference>
<dbReference type="EMBL" id="CAJOBA010003863">
    <property type="protein sequence ID" value="CAF3695315.1"/>
    <property type="molecule type" value="Genomic_DNA"/>
</dbReference>
<comment type="similarity">
    <text evidence="3">Belongs to the WD repeat PRL1/PRL2 family.</text>
</comment>
<evidence type="ECO:0000313" key="10">
    <source>
        <dbReference type="EMBL" id="CAF1135339.1"/>
    </source>
</evidence>
<dbReference type="CDD" id="cd00200">
    <property type="entry name" value="WD40"/>
    <property type="match status" value="1"/>
</dbReference>
<gene>
    <name evidence="10" type="ORF">GPM918_LOCUS20408</name>
    <name evidence="9" type="ORF">OVA965_LOCUS10433</name>
    <name evidence="12" type="ORF">SRO942_LOCUS20405</name>
    <name evidence="11" type="ORF">TMI583_LOCUS10430</name>
</gene>
<dbReference type="SMART" id="SM00320">
    <property type="entry name" value="WD40"/>
    <property type="match status" value="7"/>
</dbReference>
<dbReference type="GO" id="GO:0000398">
    <property type="term" value="P:mRNA splicing, via spliceosome"/>
    <property type="evidence" value="ECO:0007669"/>
    <property type="project" value="InterPro"/>
</dbReference>
<dbReference type="InterPro" id="IPR020472">
    <property type="entry name" value="WD40_PAC1"/>
</dbReference>
<evidence type="ECO:0000256" key="1">
    <source>
        <dbReference type="ARBA" id="ARBA00022574"/>
    </source>
</evidence>
<dbReference type="GO" id="GO:0000974">
    <property type="term" value="C:Prp19 complex"/>
    <property type="evidence" value="ECO:0007669"/>
    <property type="project" value="TreeGrafter"/>
</dbReference>
<sequence>MTESDTQKHSVHTLVFRSLKRTYDMFLSNQNHPTAQDEQAESIFRKTKANDQYGTVLALPKGMKPHVQYHHETSETQNKDTSDSNDVLQNGNEIVNERLSSDFADSDVSRPMYADTQPANASNALVLSSKQSAANQLIPRKTSMMPKPQWHAPWKLMRVISGHLGWVRCIDVEPANEWFVTGAADRVIKIWDLASGTLKLSLTGHVSTVRGVAVSTRQPYLFSCGEDKQVKCWDLEYNKVIRHYHGHLSACYALALHPTLDILVSSGRDSVARVWDMRTKAQIHCLTGHTNTVADVKVQAADPEIITCSHDSTIRFWDMVAGRTYCTLTHHKKSVRSLAIHPKWYTMASASPDNIKEWKFPKGEFIQNLSGHNAILNALAANADNVLVSGADNGSLYFWDWKTGYNFQRLQTKAQSGSIEPEMGIYAMTFDHSGSRLITCEADKTIKIYKEDETATEQSNPVDWKPDIFKRKRY</sequence>
<dbReference type="OrthoDB" id="10256122at2759"/>
<feature type="repeat" description="WD" evidence="7">
    <location>
        <begin position="369"/>
        <end position="409"/>
    </location>
</feature>
<proteinExistence type="inferred from homology"/>
<evidence type="ECO:0000313" key="9">
    <source>
        <dbReference type="EMBL" id="CAF0917251.1"/>
    </source>
</evidence>
<dbReference type="InterPro" id="IPR001680">
    <property type="entry name" value="WD40_rpt"/>
</dbReference>
<dbReference type="SUPFAM" id="SSF50978">
    <property type="entry name" value="WD40 repeat-like"/>
    <property type="match status" value="1"/>
</dbReference>